<keyword evidence="3 7" id="KW-0808">Transferase</keyword>
<dbReference type="GO" id="GO:0005886">
    <property type="term" value="C:plasma membrane"/>
    <property type="evidence" value="ECO:0007669"/>
    <property type="project" value="UniProtKB-SubCell"/>
</dbReference>
<gene>
    <name evidence="7" type="primary">lgt</name>
    <name evidence="8" type="ORF">ACD_78C00394G0001</name>
</gene>
<feature type="binding site" evidence="7">
    <location>
        <position position="157"/>
    </location>
    <ligand>
        <name>a 1,2-diacyl-sn-glycero-3-phospho-(1'-sn-glycerol)</name>
        <dbReference type="ChEBI" id="CHEBI:64716"/>
    </ligand>
</feature>
<evidence type="ECO:0000313" key="8">
    <source>
        <dbReference type="EMBL" id="EKD29466.1"/>
    </source>
</evidence>
<evidence type="ECO:0000256" key="3">
    <source>
        <dbReference type="ARBA" id="ARBA00022679"/>
    </source>
</evidence>
<feature type="transmembrane region" description="Helical" evidence="7">
    <location>
        <begin position="114"/>
        <end position="132"/>
    </location>
</feature>
<evidence type="ECO:0000256" key="5">
    <source>
        <dbReference type="ARBA" id="ARBA00022989"/>
    </source>
</evidence>
<reference evidence="8" key="1">
    <citation type="journal article" date="2012" name="Science">
        <title>Fermentation, hydrogen, and sulfur metabolism in multiple uncultivated bacterial phyla.</title>
        <authorList>
            <person name="Wrighton K.C."/>
            <person name="Thomas B.C."/>
            <person name="Sharon I."/>
            <person name="Miller C.S."/>
            <person name="Castelle C.J."/>
            <person name="VerBerkmoes N.C."/>
            <person name="Wilkins M.J."/>
            <person name="Hettich R.L."/>
            <person name="Lipton M.S."/>
            <person name="Williams K.H."/>
            <person name="Long P.E."/>
            <person name="Banfield J.F."/>
        </authorList>
    </citation>
    <scope>NUCLEOTIDE SEQUENCE [LARGE SCALE GENOMIC DNA]</scope>
</reference>
<protein>
    <recommendedName>
        <fullName evidence="7">Phosphatidylglycerol--prolipoprotein diacylglyceryl transferase</fullName>
        <ecNumber evidence="7">2.5.1.145</ecNumber>
    </recommendedName>
</protein>
<feature type="transmembrane region" description="Helical" evidence="7">
    <location>
        <begin position="244"/>
        <end position="270"/>
    </location>
</feature>
<dbReference type="NCBIfam" id="TIGR00544">
    <property type="entry name" value="lgt"/>
    <property type="match status" value="1"/>
</dbReference>
<dbReference type="UniPathway" id="UPA00664"/>
<feature type="transmembrane region" description="Helical" evidence="7">
    <location>
        <begin position="139"/>
        <end position="159"/>
    </location>
</feature>
<feature type="transmembrane region" description="Helical" evidence="7">
    <location>
        <begin position="189"/>
        <end position="208"/>
    </location>
</feature>
<comment type="pathway">
    <text evidence="7">Protein modification; lipoprotein biosynthesis (diacylglyceryl transfer).</text>
</comment>
<keyword evidence="6 7" id="KW-0472">Membrane</keyword>
<name>K1XWY5_9BACT</name>
<keyword evidence="4 7" id="KW-0812">Transmembrane</keyword>
<dbReference type="Pfam" id="PF01790">
    <property type="entry name" value="LGT"/>
    <property type="match status" value="1"/>
</dbReference>
<evidence type="ECO:0000256" key="6">
    <source>
        <dbReference type="ARBA" id="ARBA00023136"/>
    </source>
</evidence>
<evidence type="ECO:0000256" key="2">
    <source>
        <dbReference type="ARBA" id="ARBA00022475"/>
    </source>
</evidence>
<dbReference type="AlphaFoldDB" id="K1XWY5"/>
<organism evidence="8">
    <name type="scientific">uncultured bacterium</name>
    <name type="common">gcode 4</name>
    <dbReference type="NCBI Taxonomy" id="1234023"/>
    <lineage>
        <taxon>Bacteria</taxon>
        <taxon>environmental samples</taxon>
    </lineage>
</organism>
<comment type="catalytic activity">
    <reaction evidence="7">
        <text>L-cysteinyl-[prolipoprotein] + a 1,2-diacyl-sn-glycero-3-phospho-(1'-sn-glycerol) = an S-1,2-diacyl-sn-glyceryl-L-cysteinyl-[prolipoprotein] + sn-glycerol 1-phosphate + H(+)</text>
        <dbReference type="Rhea" id="RHEA:56712"/>
        <dbReference type="Rhea" id="RHEA-COMP:14679"/>
        <dbReference type="Rhea" id="RHEA-COMP:14680"/>
        <dbReference type="ChEBI" id="CHEBI:15378"/>
        <dbReference type="ChEBI" id="CHEBI:29950"/>
        <dbReference type="ChEBI" id="CHEBI:57685"/>
        <dbReference type="ChEBI" id="CHEBI:64716"/>
        <dbReference type="ChEBI" id="CHEBI:140658"/>
        <dbReference type="EC" id="2.5.1.145"/>
    </reaction>
</comment>
<comment type="similarity">
    <text evidence="1 7">Belongs to the Lgt family.</text>
</comment>
<evidence type="ECO:0000256" key="1">
    <source>
        <dbReference type="ARBA" id="ARBA00007150"/>
    </source>
</evidence>
<evidence type="ECO:0000256" key="4">
    <source>
        <dbReference type="ARBA" id="ARBA00022692"/>
    </source>
</evidence>
<feature type="transmembrane region" description="Helical" evidence="7">
    <location>
        <begin position="220"/>
        <end position="238"/>
    </location>
</feature>
<keyword evidence="2 7" id="KW-1003">Cell membrane</keyword>
<dbReference type="EC" id="2.5.1.145" evidence="7"/>
<feature type="transmembrane region" description="Helical" evidence="7">
    <location>
        <begin position="44"/>
        <end position="62"/>
    </location>
</feature>
<comment type="subcellular location">
    <subcellularLocation>
        <location evidence="7">Cell membrane</location>
        <topology evidence="7">Multi-pass membrane protein</topology>
    </subcellularLocation>
</comment>
<accession>K1XWY5</accession>
<keyword evidence="5 7" id="KW-1133">Transmembrane helix</keyword>
<dbReference type="PANTHER" id="PTHR30589:SF0">
    <property type="entry name" value="PHOSPHATIDYLGLYCEROL--PROLIPOPROTEIN DIACYLGLYCERYL TRANSFERASE"/>
    <property type="match status" value="1"/>
</dbReference>
<dbReference type="GO" id="GO:0008961">
    <property type="term" value="F:phosphatidylglycerol-prolipoprotein diacylglyceryl transferase activity"/>
    <property type="evidence" value="ECO:0007669"/>
    <property type="project" value="UniProtKB-UniRule"/>
</dbReference>
<dbReference type="HAMAP" id="MF_01147">
    <property type="entry name" value="Lgt"/>
    <property type="match status" value="1"/>
</dbReference>
<dbReference type="InterPro" id="IPR001640">
    <property type="entry name" value="Lgt"/>
</dbReference>
<evidence type="ECO:0000256" key="7">
    <source>
        <dbReference type="HAMAP-Rule" id="MF_01147"/>
    </source>
</evidence>
<dbReference type="EMBL" id="AMFJ01034394">
    <property type="protein sequence ID" value="EKD29466.1"/>
    <property type="molecule type" value="Genomic_DNA"/>
</dbReference>
<comment type="function">
    <text evidence="7">Catalyzes the transfer of the diacylglyceryl group from phosphatidylglycerol to the sulfhydryl group of the N-terminal cysteine of a prolipoprotein, the first step in the formation of mature lipoproteins.</text>
</comment>
<dbReference type="GO" id="GO:0042158">
    <property type="term" value="P:lipoprotein biosynthetic process"/>
    <property type="evidence" value="ECO:0007669"/>
    <property type="project" value="UniProtKB-UniRule"/>
</dbReference>
<dbReference type="PANTHER" id="PTHR30589">
    <property type="entry name" value="PROLIPOPROTEIN DIACYLGLYCERYL TRANSFERASE"/>
    <property type="match status" value="1"/>
</dbReference>
<feature type="transmembrane region" description="Helical" evidence="7">
    <location>
        <begin position="74"/>
        <end position="94"/>
    </location>
</feature>
<sequence>MRKGFFLASGEKSIYWPCNLKTLFYHTMSIFSITLFGIHIAPSWYGLMYAFGFIAGYLIIRSRKIFSDQDIDSLVLFVFLGVILGGRLGYVVFYEPSYFLAHPGEIIKMWKWGMSFHGGVIGVIIAMGSYALRYKKSFLLVADQVTSILPIGLGLGRIGNYLNGELLGFAPYTGPLAILRNGVSHFPSTLLEALFEGIVLFLILSYFIRHQKFNGQIASHFLLWYGVFRFCIEFVRLPDAGIGYLFGAITMGQLLSIPMIILWVFFLFFFKSKNYAQ</sequence>
<dbReference type="PROSITE" id="PS01311">
    <property type="entry name" value="LGT"/>
    <property type="match status" value="1"/>
</dbReference>
<comment type="caution">
    <text evidence="8">The sequence shown here is derived from an EMBL/GenBank/DDBJ whole genome shotgun (WGS) entry which is preliminary data.</text>
</comment>
<proteinExistence type="inferred from homology"/>